<evidence type="ECO:0000256" key="1">
    <source>
        <dbReference type="ARBA" id="ARBA00004236"/>
    </source>
</evidence>
<evidence type="ECO:0000256" key="6">
    <source>
        <dbReference type="ARBA" id="ARBA00022777"/>
    </source>
</evidence>
<dbReference type="Proteomes" id="UP000007110">
    <property type="component" value="Unassembled WGS sequence"/>
</dbReference>
<evidence type="ECO:0000256" key="5">
    <source>
        <dbReference type="ARBA" id="ARBA00022741"/>
    </source>
</evidence>
<evidence type="ECO:0000256" key="7">
    <source>
        <dbReference type="ARBA" id="ARBA00022840"/>
    </source>
</evidence>
<dbReference type="GO" id="GO:0005524">
    <property type="term" value="F:ATP binding"/>
    <property type="evidence" value="ECO:0007669"/>
    <property type="project" value="UniProtKB-UniRule"/>
</dbReference>
<dbReference type="OMA" id="PYAKVPF"/>
<evidence type="ECO:0000256" key="10">
    <source>
        <dbReference type="SAM" id="MobiDB-lite"/>
    </source>
</evidence>
<dbReference type="OrthoDB" id="3349449at2759"/>
<dbReference type="EnsemblMetazoa" id="XM_796614">
    <property type="protein sequence ID" value="XP_801707"/>
    <property type="gene ID" value="LOC576348"/>
</dbReference>
<evidence type="ECO:0000256" key="4">
    <source>
        <dbReference type="ARBA" id="ARBA00022679"/>
    </source>
</evidence>
<dbReference type="GO" id="GO:0046854">
    <property type="term" value="P:phosphatidylinositol phosphate biosynthetic process"/>
    <property type="evidence" value="ECO:0000318"/>
    <property type="project" value="GO_Central"/>
</dbReference>
<sequence>MSTVVQRIDNRRGESDCELLLPVGPDYSDSRNNGKLLDLESSDEYVANVNVHVENRIEPPHLHGLPDVIFEPNTATLDNSMTSSPAGHSRQETENEPLLQPVRSRSRNSSSLEDFNTFSDDPDFTAIIREAEQAIIHGIYPERISQGSSGSYFVKSYTGKVIGVFKPKSEEPYGQLNPKWTKWMQKTCFPCCFGRGCLLPNQGYLSEAGAYLVDKKFGLNVVPKTRVVKLASETFNYSPIDRAKAKTKKFTLEKFEAIGRRFNRIGLPPKVGSFQLFVSGFKDADFWLRRFEGEDLPESTSKEFQLQFERLVVLDYIIRNTDRGNDNWLIKYEKTTMVENQQQNLDESGEDWGMVTSPVTHVAAIDNGLAFPFKHPDEWRTYPYHWAWLPQAKQKFSKETIDHVLPKISDMNFMEELCTELYSLFGEDKGFDKHMYEKQMAVMRGQVLNLGQAMRDNKAPVQLVQMPLITVEKNKQDGSTGPGRIRHHSDSFTQSFHQKMPFFSCC</sequence>
<dbReference type="GO" id="GO:0005802">
    <property type="term" value="C:trans-Golgi network"/>
    <property type="evidence" value="ECO:0000318"/>
    <property type="project" value="GO_Central"/>
</dbReference>
<keyword evidence="3" id="KW-1003">Cell membrane</keyword>
<keyword evidence="13" id="KW-1185">Reference proteome</keyword>
<evidence type="ECO:0000256" key="2">
    <source>
        <dbReference type="ARBA" id="ARBA00008941"/>
    </source>
</evidence>
<dbReference type="GO" id="GO:0005886">
    <property type="term" value="C:plasma membrane"/>
    <property type="evidence" value="ECO:0000318"/>
    <property type="project" value="GO_Central"/>
</dbReference>
<comment type="subcellular location">
    <subcellularLocation>
        <location evidence="1">Cell membrane</location>
    </subcellularLocation>
    <subcellularLocation>
        <location evidence="9">Membrane</location>
        <topology evidence="9">Peripheral membrane protein</topology>
    </subcellularLocation>
</comment>
<feature type="region of interest" description="Disordered" evidence="10">
    <location>
        <begin position="75"/>
        <end position="115"/>
    </location>
</feature>
<dbReference type="EC" id="2.7.1.67" evidence="9"/>
<comment type="catalytic activity">
    <reaction evidence="9">
        <text>a 1,2-diacyl-sn-glycero-3-phospho-(1D-myo-inositol) + ATP = a 1,2-diacyl-sn-glycero-3-phospho-(1D-myo-inositol 4-phosphate) + ADP + H(+)</text>
        <dbReference type="Rhea" id="RHEA:19877"/>
        <dbReference type="ChEBI" id="CHEBI:15378"/>
        <dbReference type="ChEBI" id="CHEBI:30616"/>
        <dbReference type="ChEBI" id="CHEBI:57880"/>
        <dbReference type="ChEBI" id="CHEBI:58178"/>
        <dbReference type="ChEBI" id="CHEBI:456216"/>
        <dbReference type="EC" id="2.7.1.67"/>
    </reaction>
</comment>
<keyword evidence="6 9" id="KW-0418">Kinase</keyword>
<dbReference type="InParanoid" id="A0A7M7RI29"/>
<evidence type="ECO:0000313" key="12">
    <source>
        <dbReference type="EnsemblMetazoa" id="XP_801707"/>
    </source>
</evidence>
<evidence type="ECO:0000313" key="13">
    <source>
        <dbReference type="Proteomes" id="UP000007110"/>
    </source>
</evidence>
<accession>A0A7M7RI29</accession>
<keyword evidence="8 9" id="KW-0472">Membrane</keyword>
<dbReference type="PANTHER" id="PTHR12865:SF1">
    <property type="entry name" value="PHOSPHATIDYLINOSITOL 4-KINASE TYPE 2"/>
    <property type="match status" value="1"/>
</dbReference>
<organism evidence="12 13">
    <name type="scientific">Strongylocentrotus purpuratus</name>
    <name type="common">Purple sea urchin</name>
    <dbReference type="NCBI Taxonomy" id="7668"/>
    <lineage>
        <taxon>Eukaryota</taxon>
        <taxon>Metazoa</taxon>
        <taxon>Echinodermata</taxon>
        <taxon>Eleutherozoa</taxon>
        <taxon>Echinozoa</taxon>
        <taxon>Echinoidea</taxon>
        <taxon>Euechinoidea</taxon>
        <taxon>Echinacea</taxon>
        <taxon>Camarodonta</taxon>
        <taxon>Echinidea</taxon>
        <taxon>Strongylocentrotidae</taxon>
        <taxon>Strongylocentrotus</taxon>
    </lineage>
</organism>
<dbReference type="Pfam" id="PF00454">
    <property type="entry name" value="PI3_PI4_kinase"/>
    <property type="match status" value="1"/>
</dbReference>
<dbReference type="AlphaFoldDB" id="A0A7M7RI29"/>
<dbReference type="GO" id="GO:0005768">
    <property type="term" value="C:endosome"/>
    <property type="evidence" value="ECO:0000318"/>
    <property type="project" value="GO_Central"/>
</dbReference>
<dbReference type="FunCoup" id="A0A7M7RI29">
    <property type="interactions" value="2142"/>
</dbReference>
<keyword evidence="5 9" id="KW-0547">Nucleotide-binding</keyword>
<name>A0A7M7RI29_STRPU</name>
<dbReference type="KEGG" id="spu:576348"/>
<dbReference type="InterPro" id="IPR000403">
    <property type="entry name" value="PI3/4_kinase_cat_dom"/>
</dbReference>
<evidence type="ECO:0000256" key="9">
    <source>
        <dbReference type="RuleBase" id="RU367084"/>
    </source>
</evidence>
<keyword evidence="4 9" id="KW-0808">Transferase</keyword>
<reference evidence="13" key="1">
    <citation type="submission" date="2015-02" db="EMBL/GenBank/DDBJ databases">
        <title>Genome sequencing for Strongylocentrotus purpuratus.</title>
        <authorList>
            <person name="Murali S."/>
            <person name="Liu Y."/>
            <person name="Vee V."/>
            <person name="English A."/>
            <person name="Wang M."/>
            <person name="Skinner E."/>
            <person name="Han Y."/>
            <person name="Muzny D.M."/>
            <person name="Worley K.C."/>
            <person name="Gibbs R.A."/>
        </authorList>
    </citation>
    <scope>NUCLEOTIDE SEQUENCE</scope>
</reference>
<feature type="domain" description="PI3K/PI4K catalytic" evidence="11">
    <location>
        <begin position="138"/>
        <end position="473"/>
    </location>
</feature>
<feature type="compositionally biased region" description="Polar residues" evidence="10">
    <location>
        <begin position="75"/>
        <end position="86"/>
    </location>
</feature>
<protein>
    <recommendedName>
        <fullName evidence="9">Phosphatidylinositol 4-kinase type 2</fullName>
        <ecNumber evidence="9">2.7.1.67</ecNumber>
    </recommendedName>
</protein>
<keyword evidence="7 9" id="KW-0067">ATP-binding</keyword>
<dbReference type="GeneID" id="576348"/>
<dbReference type="RefSeq" id="XP_801707.2">
    <property type="nucleotide sequence ID" value="XM_796614.5"/>
</dbReference>
<evidence type="ECO:0000256" key="8">
    <source>
        <dbReference type="ARBA" id="ARBA00023136"/>
    </source>
</evidence>
<dbReference type="GO" id="GO:0007032">
    <property type="term" value="P:endosome organization"/>
    <property type="evidence" value="ECO:0000318"/>
    <property type="project" value="GO_Central"/>
</dbReference>
<evidence type="ECO:0000259" key="11">
    <source>
        <dbReference type="PROSITE" id="PS50290"/>
    </source>
</evidence>
<comment type="similarity">
    <text evidence="2 9">Belongs to the PI3/PI4-kinase family. Type II PI4K subfamily.</text>
</comment>
<dbReference type="GO" id="GO:0007030">
    <property type="term" value="P:Golgi organization"/>
    <property type="evidence" value="ECO:0000318"/>
    <property type="project" value="GO_Central"/>
</dbReference>
<dbReference type="PROSITE" id="PS50290">
    <property type="entry name" value="PI3_4_KINASE_3"/>
    <property type="match status" value="1"/>
</dbReference>
<proteinExistence type="inferred from homology"/>
<dbReference type="GO" id="GO:0004430">
    <property type="term" value="F:1-phosphatidylinositol 4-kinase activity"/>
    <property type="evidence" value="ECO:0000318"/>
    <property type="project" value="GO_Central"/>
</dbReference>
<dbReference type="PANTHER" id="PTHR12865">
    <property type="entry name" value="PHOSPHATIDYLINOSITOL 4-KINASE TYPE-II"/>
    <property type="match status" value="1"/>
</dbReference>
<reference evidence="12" key="2">
    <citation type="submission" date="2021-01" db="UniProtKB">
        <authorList>
            <consortium name="EnsemblMetazoa"/>
        </authorList>
    </citation>
    <scope>IDENTIFICATION</scope>
</reference>
<dbReference type="InterPro" id="IPR039756">
    <property type="entry name" value="Lsb6/PI4K2"/>
</dbReference>
<evidence type="ECO:0000256" key="3">
    <source>
        <dbReference type="ARBA" id="ARBA00022475"/>
    </source>
</evidence>